<feature type="transmembrane region" description="Helical" evidence="1">
    <location>
        <begin position="98"/>
        <end position="116"/>
    </location>
</feature>
<dbReference type="STRING" id="658057.SAMN04488032_11316"/>
<sequence length="202" mass="23478">MNRIPKLFAHFTHAVAAAMIAVMFLTFLLQIFIRYTAQLPWLAEMFPIIEPSRYGWTLEFCLFLWVWLVFWGNAFIVRQTDHVTFDILYLSVPPNVRRIFFVTFCLAIAFGLLASLEPTWSKFHVLRLKKTATLSALFGDWVRMRDIYIVYAFFLVAVPLRFAWLAYRAIRYGVDDPSITGPIDLSDDDTELTSQAMDLTSK</sequence>
<dbReference type="PANTHER" id="PTHR35011">
    <property type="entry name" value="2,3-DIKETO-L-GULONATE TRAP TRANSPORTER SMALL PERMEASE PROTEIN YIAM"/>
    <property type="match status" value="1"/>
</dbReference>
<feature type="transmembrane region" description="Helical" evidence="1">
    <location>
        <begin position="147"/>
        <end position="167"/>
    </location>
</feature>
<keyword evidence="3" id="KW-1185">Reference proteome</keyword>
<accession>A0A1Y5TG28</accession>
<evidence type="ECO:0000256" key="1">
    <source>
        <dbReference type="SAM" id="Phobius"/>
    </source>
</evidence>
<reference evidence="2 3" key="1">
    <citation type="submission" date="2017-03" db="EMBL/GenBank/DDBJ databases">
        <authorList>
            <person name="Afonso C.L."/>
            <person name="Miller P.J."/>
            <person name="Scott M.A."/>
            <person name="Spackman E."/>
            <person name="Goraichik I."/>
            <person name="Dimitrov K.M."/>
            <person name="Suarez D.L."/>
            <person name="Swayne D.E."/>
        </authorList>
    </citation>
    <scope>NUCLEOTIDE SEQUENCE [LARGE SCALE GENOMIC DNA]</scope>
    <source>
        <strain evidence="2 3">CECT 7971</strain>
    </source>
</reference>
<name>A0A1Y5TG28_9RHOB</name>
<keyword evidence="1" id="KW-0472">Membrane</keyword>
<gene>
    <name evidence="2" type="ORF">PAM7971_03252</name>
</gene>
<dbReference type="OrthoDB" id="4250245at2"/>
<evidence type="ECO:0000313" key="3">
    <source>
        <dbReference type="Proteomes" id="UP000193307"/>
    </source>
</evidence>
<dbReference type="InterPro" id="IPR007387">
    <property type="entry name" value="TRAP_DctQ"/>
</dbReference>
<organism evidence="2 3">
    <name type="scientific">Pacificibacter marinus</name>
    <dbReference type="NCBI Taxonomy" id="658057"/>
    <lineage>
        <taxon>Bacteria</taxon>
        <taxon>Pseudomonadati</taxon>
        <taxon>Pseudomonadota</taxon>
        <taxon>Alphaproteobacteria</taxon>
        <taxon>Rhodobacterales</taxon>
        <taxon>Roseobacteraceae</taxon>
        <taxon>Pacificibacter</taxon>
    </lineage>
</organism>
<dbReference type="EMBL" id="FWFW01000013">
    <property type="protein sequence ID" value="SLN62909.1"/>
    <property type="molecule type" value="Genomic_DNA"/>
</dbReference>
<dbReference type="GO" id="GO:0015740">
    <property type="term" value="P:C4-dicarboxylate transport"/>
    <property type="evidence" value="ECO:0007669"/>
    <property type="project" value="TreeGrafter"/>
</dbReference>
<dbReference type="RefSeq" id="WP_085850345.1">
    <property type="nucleotide sequence ID" value="NZ_FNZV01000013.1"/>
</dbReference>
<feature type="transmembrane region" description="Helical" evidence="1">
    <location>
        <begin position="7"/>
        <end position="33"/>
    </location>
</feature>
<dbReference type="GO" id="GO:0005886">
    <property type="term" value="C:plasma membrane"/>
    <property type="evidence" value="ECO:0007669"/>
    <property type="project" value="UniProtKB-SubCell"/>
</dbReference>
<dbReference type="GO" id="GO:0022857">
    <property type="term" value="F:transmembrane transporter activity"/>
    <property type="evidence" value="ECO:0007669"/>
    <property type="project" value="UniProtKB-UniRule"/>
</dbReference>
<dbReference type="PANTHER" id="PTHR35011:SF2">
    <property type="entry name" value="2,3-DIKETO-L-GULONATE TRAP TRANSPORTER SMALL PERMEASE PROTEIN YIAM"/>
    <property type="match status" value="1"/>
</dbReference>
<protein>
    <submittedName>
        <fullName evidence="2">Tripartite ATP-independent periplasmic transporters, DctQ component</fullName>
    </submittedName>
</protein>
<dbReference type="AlphaFoldDB" id="A0A1Y5TG28"/>
<evidence type="ECO:0000313" key="2">
    <source>
        <dbReference type="EMBL" id="SLN62909.1"/>
    </source>
</evidence>
<keyword evidence="1" id="KW-0812">Transmembrane</keyword>
<proteinExistence type="predicted"/>
<keyword evidence="1" id="KW-1133">Transmembrane helix</keyword>
<feature type="transmembrane region" description="Helical" evidence="1">
    <location>
        <begin position="53"/>
        <end position="77"/>
    </location>
</feature>
<dbReference type="Proteomes" id="UP000193307">
    <property type="component" value="Unassembled WGS sequence"/>
</dbReference>